<dbReference type="GO" id="GO:0046872">
    <property type="term" value="F:metal ion binding"/>
    <property type="evidence" value="ECO:0007669"/>
    <property type="project" value="UniProtKB-KW"/>
</dbReference>
<evidence type="ECO:0000256" key="5">
    <source>
        <dbReference type="ARBA" id="ARBA00022842"/>
    </source>
</evidence>
<dbReference type="RefSeq" id="WP_002652476.1">
    <property type="nucleotide sequence ID" value="NZ_CH672376.1"/>
</dbReference>
<keyword evidence="5" id="KW-0460">Magnesium</keyword>
<name>A3ZQ14_9BACT</name>
<dbReference type="InterPro" id="IPR008949">
    <property type="entry name" value="Isoprenoid_synthase_dom_sf"/>
</dbReference>
<comment type="caution">
    <text evidence="8">The sequence shown here is derived from an EMBL/GenBank/DDBJ whole genome shotgun (WGS) entry which is preliminary data.</text>
</comment>
<evidence type="ECO:0000313" key="8">
    <source>
        <dbReference type="EMBL" id="EAQ81287.1"/>
    </source>
</evidence>
<dbReference type="SUPFAM" id="SSF48576">
    <property type="entry name" value="Terpenoid synthases"/>
    <property type="match status" value="1"/>
</dbReference>
<dbReference type="SFLD" id="SFLDG01017">
    <property type="entry name" value="Polyprenyl_Transferase_Like"/>
    <property type="match status" value="1"/>
</dbReference>
<organism evidence="8 9">
    <name type="scientific">Blastopirellula marina DSM 3645</name>
    <dbReference type="NCBI Taxonomy" id="314230"/>
    <lineage>
        <taxon>Bacteria</taxon>
        <taxon>Pseudomonadati</taxon>
        <taxon>Planctomycetota</taxon>
        <taxon>Planctomycetia</taxon>
        <taxon>Pirellulales</taxon>
        <taxon>Pirellulaceae</taxon>
        <taxon>Blastopirellula</taxon>
    </lineage>
</organism>
<dbReference type="FunFam" id="1.10.600.10:FF:000001">
    <property type="entry name" value="Geranylgeranyl diphosphate synthase"/>
    <property type="match status" value="1"/>
</dbReference>
<dbReference type="HOGENOM" id="CLU_014015_0_0_0"/>
<accession>A3ZQ14</accession>
<dbReference type="OrthoDB" id="9805316at2"/>
<dbReference type="PANTHER" id="PTHR43281">
    <property type="entry name" value="FARNESYL DIPHOSPHATE SYNTHASE"/>
    <property type="match status" value="1"/>
</dbReference>
<evidence type="ECO:0000256" key="1">
    <source>
        <dbReference type="ARBA" id="ARBA00001946"/>
    </source>
</evidence>
<dbReference type="InterPro" id="IPR000092">
    <property type="entry name" value="Polyprenyl_synt"/>
</dbReference>
<keyword evidence="3 7" id="KW-0808">Transferase</keyword>
<evidence type="ECO:0000256" key="7">
    <source>
        <dbReference type="RuleBase" id="RU004466"/>
    </source>
</evidence>
<evidence type="ECO:0000256" key="3">
    <source>
        <dbReference type="ARBA" id="ARBA00022679"/>
    </source>
</evidence>
<dbReference type="EMBL" id="AANZ01000005">
    <property type="protein sequence ID" value="EAQ81287.1"/>
    <property type="molecule type" value="Genomic_DNA"/>
</dbReference>
<dbReference type="CDD" id="cd00685">
    <property type="entry name" value="Trans_IPPS_HT"/>
    <property type="match status" value="1"/>
</dbReference>
<reference evidence="8 9" key="1">
    <citation type="submission" date="2006-02" db="EMBL/GenBank/DDBJ databases">
        <authorList>
            <person name="Amann R."/>
            <person name="Ferriera S."/>
            <person name="Johnson J."/>
            <person name="Kravitz S."/>
            <person name="Halpern A."/>
            <person name="Remington K."/>
            <person name="Beeson K."/>
            <person name="Tran B."/>
            <person name="Rogers Y.-H."/>
            <person name="Friedman R."/>
            <person name="Venter J.C."/>
        </authorList>
    </citation>
    <scope>NUCLEOTIDE SEQUENCE [LARGE SCALE GENOMIC DNA]</scope>
    <source>
        <strain evidence="8 9">DSM 3645</strain>
    </source>
</reference>
<sequence length="298" mass="31957">MTSASLATLHEYSDTLRDEVDQALNVYSSFGEGCPDRLQEAIRYSLLAPGKRLRPLLTLMAAETCGSDRTQAMPSACAVEMIHAYSLIHDDLPAMDDDDLRRGRPTCHKAFDEATAILAGDALLARALEIVADGYQDPLVAARSCRELAKAAGATALVGGQADDLNEQFGSGDVEMLKAIHRRKTGAMICVSLRLGAIAAGADDQQVAQLNLYGEQIGLAFQIVDDLLDYAGDEAALGKRVGKDAERGKLTYPGLIGVAESRRQAESLIAGAKQSLADFGERANHLEALAQYILERNH</sequence>
<dbReference type="Proteomes" id="UP000004358">
    <property type="component" value="Unassembled WGS sequence"/>
</dbReference>
<dbReference type="PANTHER" id="PTHR43281:SF1">
    <property type="entry name" value="FARNESYL DIPHOSPHATE SYNTHASE"/>
    <property type="match status" value="1"/>
</dbReference>
<dbReference type="GO" id="GO:0005737">
    <property type="term" value="C:cytoplasm"/>
    <property type="evidence" value="ECO:0007669"/>
    <property type="project" value="UniProtKB-ARBA"/>
</dbReference>
<keyword evidence="4" id="KW-0479">Metal-binding</keyword>
<evidence type="ECO:0000256" key="2">
    <source>
        <dbReference type="ARBA" id="ARBA00006706"/>
    </source>
</evidence>
<keyword evidence="6" id="KW-0414">Isoprene biosynthesis</keyword>
<comment type="cofactor">
    <cofactor evidence="1">
        <name>Mg(2+)</name>
        <dbReference type="ChEBI" id="CHEBI:18420"/>
    </cofactor>
</comment>
<dbReference type="eggNOG" id="COG0142">
    <property type="taxonomic scope" value="Bacteria"/>
</dbReference>
<dbReference type="GO" id="GO:0016114">
    <property type="term" value="P:terpenoid biosynthetic process"/>
    <property type="evidence" value="ECO:0007669"/>
    <property type="project" value="UniProtKB-ARBA"/>
</dbReference>
<dbReference type="InterPro" id="IPR053378">
    <property type="entry name" value="Prenyl_diphosphate_synthase"/>
</dbReference>
<evidence type="ECO:0000256" key="6">
    <source>
        <dbReference type="ARBA" id="ARBA00023229"/>
    </source>
</evidence>
<dbReference type="Pfam" id="PF00348">
    <property type="entry name" value="polyprenyl_synt"/>
    <property type="match status" value="1"/>
</dbReference>
<dbReference type="AlphaFoldDB" id="A3ZQ14"/>
<gene>
    <name evidence="8" type="ORF">DSM3645_22886</name>
</gene>
<dbReference type="Gene3D" id="1.10.600.10">
    <property type="entry name" value="Farnesyl Diphosphate Synthase"/>
    <property type="match status" value="1"/>
</dbReference>
<evidence type="ECO:0000313" key="9">
    <source>
        <dbReference type="Proteomes" id="UP000004358"/>
    </source>
</evidence>
<dbReference type="PROSITE" id="PS00723">
    <property type="entry name" value="POLYPRENYL_SYNTHASE_1"/>
    <property type="match status" value="1"/>
</dbReference>
<dbReference type="PROSITE" id="PS00444">
    <property type="entry name" value="POLYPRENYL_SYNTHASE_2"/>
    <property type="match status" value="1"/>
</dbReference>
<protein>
    <submittedName>
        <fullName evidence="8">Geranylgeranyl pyrophosphate synthetase (Precursor)</fullName>
    </submittedName>
</protein>
<comment type="similarity">
    <text evidence="2 7">Belongs to the FPP/GGPP synthase family.</text>
</comment>
<dbReference type="STRING" id="314230.DSM3645_22886"/>
<evidence type="ECO:0000256" key="4">
    <source>
        <dbReference type="ARBA" id="ARBA00022723"/>
    </source>
</evidence>
<dbReference type="NCBIfam" id="NF045485">
    <property type="entry name" value="FPPsyn"/>
    <property type="match status" value="1"/>
</dbReference>
<dbReference type="GO" id="GO:0004659">
    <property type="term" value="F:prenyltransferase activity"/>
    <property type="evidence" value="ECO:0007669"/>
    <property type="project" value="InterPro"/>
</dbReference>
<dbReference type="InterPro" id="IPR033749">
    <property type="entry name" value="Polyprenyl_synt_CS"/>
</dbReference>
<proteinExistence type="inferred from homology"/>
<dbReference type="SFLD" id="SFLDS00005">
    <property type="entry name" value="Isoprenoid_Synthase_Type_I"/>
    <property type="match status" value="1"/>
</dbReference>